<evidence type="ECO:0000313" key="4">
    <source>
        <dbReference type="Proteomes" id="UP001168167"/>
    </source>
</evidence>
<dbReference type="CDD" id="cd01066">
    <property type="entry name" value="APP_MetAP"/>
    <property type="match status" value="1"/>
</dbReference>
<name>A0ABT7QKU5_9GAMM</name>
<dbReference type="InterPro" id="IPR050659">
    <property type="entry name" value="Peptidase_M24B"/>
</dbReference>
<dbReference type="Proteomes" id="UP001168167">
    <property type="component" value="Unassembled WGS sequence"/>
</dbReference>
<accession>A0ABT7QKU5</accession>
<proteinExistence type="predicted"/>
<dbReference type="SUPFAM" id="SSF53092">
    <property type="entry name" value="Creatinase/prolidase N-terminal domain"/>
    <property type="match status" value="1"/>
</dbReference>
<dbReference type="InterPro" id="IPR000587">
    <property type="entry name" value="Creatinase_N"/>
</dbReference>
<evidence type="ECO:0000259" key="1">
    <source>
        <dbReference type="Pfam" id="PF00557"/>
    </source>
</evidence>
<reference evidence="3" key="1">
    <citation type="submission" date="2022-08" db="EMBL/GenBank/DDBJ databases">
        <authorList>
            <person name="Dzunkova M."/>
            <person name="La Clair J."/>
            <person name="Tyml T."/>
            <person name="Doud D."/>
            <person name="Schulz F."/>
            <person name="Piquer S."/>
            <person name="Porcel Sanchis D."/>
            <person name="Osborn A."/>
            <person name="Robinson D."/>
            <person name="Louie K.B."/>
            <person name="Bowen B.P."/>
            <person name="Bowers R."/>
            <person name="Lee J."/>
            <person name="Arnau Llombart V."/>
            <person name="Diaz Villanueva W."/>
            <person name="Gosliner T."/>
            <person name="Northen T."/>
            <person name="Cheng J.-F."/>
            <person name="Burkart M.D."/>
            <person name="Woyke T."/>
        </authorList>
    </citation>
    <scope>NUCLEOTIDE SEQUENCE</scope>
    <source>
        <strain evidence="3">Df01</strain>
    </source>
</reference>
<dbReference type="InterPro" id="IPR036005">
    <property type="entry name" value="Creatinase/aminopeptidase-like"/>
</dbReference>
<evidence type="ECO:0000313" key="3">
    <source>
        <dbReference type="EMBL" id="MDM5147123.1"/>
    </source>
</evidence>
<dbReference type="Gene3D" id="3.90.230.10">
    <property type="entry name" value="Creatinase/methionine aminopeptidase superfamily"/>
    <property type="match status" value="1"/>
</dbReference>
<dbReference type="InterPro" id="IPR001714">
    <property type="entry name" value="Pept_M24_MAP"/>
</dbReference>
<keyword evidence="4" id="KW-1185">Reference proteome</keyword>
<feature type="domain" description="Peptidase M24" evidence="1">
    <location>
        <begin position="163"/>
        <end position="365"/>
    </location>
</feature>
<evidence type="ECO:0000259" key="2">
    <source>
        <dbReference type="Pfam" id="PF01321"/>
    </source>
</evidence>
<reference evidence="3" key="2">
    <citation type="journal article" date="2023" name="Microbiome">
        <title>Synthase-selected sorting approach identifies a beta-lactone synthase in a nudibranch symbiotic bacterium.</title>
        <authorList>
            <person name="Dzunkova M."/>
            <person name="La Clair J.J."/>
            <person name="Tyml T."/>
            <person name="Doud D."/>
            <person name="Schulz F."/>
            <person name="Piquer-Esteban S."/>
            <person name="Porcel Sanchis D."/>
            <person name="Osborn A."/>
            <person name="Robinson D."/>
            <person name="Louie K.B."/>
            <person name="Bowen B.P."/>
            <person name="Bowers R.M."/>
            <person name="Lee J."/>
            <person name="Arnau V."/>
            <person name="Diaz-Villanueva W."/>
            <person name="Stepanauskas R."/>
            <person name="Gosliner T."/>
            <person name="Date S.V."/>
            <person name="Northen T.R."/>
            <person name="Cheng J.F."/>
            <person name="Burkart M.D."/>
            <person name="Woyke T."/>
        </authorList>
    </citation>
    <scope>NUCLEOTIDE SEQUENCE</scope>
    <source>
        <strain evidence="3">Df01</strain>
    </source>
</reference>
<dbReference type="SUPFAM" id="SSF55920">
    <property type="entry name" value="Creatinase/aminopeptidase"/>
    <property type="match status" value="1"/>
</dbReference>
<dbReference type="PANTHER" id="PTHR46112">
    <property type="entry name" value="AMINOPEPTIDASE"/>
    <property type="match status" value="1"/>
</dbReference>
<feature type="domain" description="Creatinase N-terminal" evidence="2">
    <location>
        <begin position="14"/>
        <end position="155"/>
    </location>
</feature>
<dbReference type="EMBL" id="JANQAO010000001">
    <property type="protein sequence ID" value="MDM5147123.1"/>
    <property type="molecule type" value="Genomic_DNA"/>
</dbReference>
<comment type="caution">
    <text evidence="3">The sequence shown here is derived from an EMBL/GenBank/DDBJ whole genome shotgun (WGS) entry which is preliminary data.</text>
</comment>
<dbReference type="Pfam" id="PF00557">
    <property type="entry name" value="Peptidase_M24"/>
    <property type="match status" value="1"/>
</dbReference>
<dbReference type="InterPro" id="IPR029149">
    <property type="entry name" value="Creatin/AminoP/Spt16_N"/>
</dbReference>
<organism evidence="3 4">
    <name type="scientific">Candidatus Doriopsillibacter californiensis</name>
    <dbReference type="NCBI Taxonomy" id="2970740"/>
    <lineage>
        <taxon>Bacteria</taxon>
        <taxon>Pseudomonadati</taxon>
        <taxon>Pseudomonadota</taxon>
        <taxon>Gammaproteobacteria</taxon>
        <taxon>Candidatus Tethybacterales</taxon>
        <taxon>Candidatus Persebacteraceae</taxon>
        <taxon>Candidatus Doriopsillibacter</taxon>
    </lineage>
</organism>
<dbReference type="InterPro" id="IPR000994">
    <property type="entry name" value="Pept_M24"/>
</dbReference>
<dbReference type="Pfam" id="PF01321">
    <property type="entry name" value="Creatinase_N"/>
    <property type="match status" value="1"/>
</dbReference>
<dbReference type="Gene3D" id="3.40.350.10">
    <property type="entry name" value="Creatinase/prolidase N-terminal domain"/>
    <property type="match status" value="1"/>
</dbReference>
<gene>
    <name evidence="3" type="ORF">NQX30_01840</name>
</gene>
<sequence>MFKRGFTEQEYRRRCAAAQEFMTTTDVDVLLLTTEAELFYFSGFYTPFWRSPTRPWFLLLPRTGKPIAVIPSIGEALMKNCHVESIFTWVAPHADDEGISLLAKQLQQQNALRIGMMSGRQSHLRMPQQDFQQLQQKIPDSIFIDVTVAIHAVRQCKSVAEIEKIEHVCDVVSTVFEQVPEWLQIGMTAREAHRRFKIECLLAGVDDVNYLACGNGAGGYVDIISPPDDTLLKDGDIFMLDAGCVIDGYYCDFNRNYALGRISTKSRQAYDTLWRATEAVLAAAKPSTRCCDLFFAMNDVIRVAGYDTASAGRYGHGVGIELTETPSLVEWDKTPLRPGMVIAIEPSLIYADGMTMVHEENIVITDTTARLLTHRASKKMPLISSIESI</sequence>
<dbReference type="PRINTS" id="PR00599">
    <property type="entry name" value="MAPEPTIDASE"/>
</dbReference>
<dbReference type="PANTHER" id="PTHR46112:SF2">
    <property type="entry name" value="XAA-PRO AMINOPEPTIDASE P-RELATED"/>
    <property type="match status" value="1"/>
</dbReference>
<protein>
    <submittedName>
        <fullName evidence="3">Xaa-Pro peptidase family protein</fullName>
    </submittedName>
</protein>